<reference evidence="1 2" key="1">
    <citation type="submission" date="2016-03" db="EMBL/GenBank/DDBJ databases">
        <title>Comparative genomics of 54 Lactobacillus plantarum strains reveals genomic uncoupling from niche constraints.</title>
        <authorList>
            <person name="Martino M.E."/>
        </authorList>
    </citation>
    <scope>NUCLEOTIDE SEQUENCE [LARGE SCALE GENOMIC DNA]</scope>
    <source>
        <strain evidence="1 2">19.1</strain>
    </source>
</reference>
<name>A0A165BKX5_LACPN</name>
<sequence>MQKRRFFLKGSAAEVAWLNRQAARGYQLTAIHGLSYQFKEVSQARQLIAEYMPQTTLQAMTTVFQPLTSYTFHDDMTVVYSTVAPKQRVVNNDQQYRLAVYRHARDVALNWLNGWVLVVWLMMSATIVISSQLQATPLLTRLLLLGLALGAGVMVAGIIVGVRTAIRCHREVCRLIRITGDDHETWKPTFHVLFKHQQAAPDTTCWDDLGNWQLALHNQRGDYYYELKTTLSELEITNTLAQRFSKQDFSVVSWLGLYVV</sequence>
<dbReference type="RefSeq" id="WP_003645801.1">
    <property type="nucleotide sequence ID" value="NZ_CBDBYG010000002.1"/>
</dbReference>
<evidence type="ECO:0000313" key="1">
    <source>
        <dbReference type="EMBL" id="KZU94267.1"/>
    </source>
</evidence>
<protein>
    <submittedName>
        <fullName evidence="1">Uncharacterized protein</fullName>
    </submittedName>
</protein>
<comment type="caution">
    <text evidence="1">The sequence shown here is derived from an EMBL/GenBank/DDBJ whole genome shotgun (WGS) entry which is preliminary data.</text>
</comment>
<dbReference type="Proteomes" id="UP000076882">
    <property type="component" value="Unassembled WGS sequence"/>
</dbReference>
<dbReference type="KEGG" id="lpb:SH83_03385"/>
<accession>A0A165BKX5</accession>
<proteinExistence type="predicted"/>
<evidence type="ECO:0000313" key="2">
    <source>
        <dbReference type="Proteomes" id="UP000076882"/>
    </source>
</evidence>
<dbReference type="EMBL" id="LUXM01000033">
    <property type="protein sequence ID" value="KZU94267.1"/>
    <property type="molecule type" value="Genomic_DNA"/>
</dbReference>
<organism evidence="1 2">
    <name type="scientific">Lactiplantibacillus plantarum</name>
    <name type="common">Lactobacillus plantarum</name>
    <dbReference type="NCBI Taxonomy" id="1590"/>
    <lineage>
        <taxon>Bacteria</taxon>
        <taxon>Bacillati</taxon>
        <taxon>Bacillota</taxon>
        <taxon>Bacilli</taxon>
        <taxon>Lactobacillales</taxon>
        <taxon>Lactobacillaceae</taxon>
        <taxon>Lactiplantibacillus</taxon>
    </lineage>
</organism>
<gene>
    <name evidence="1" type="ORF">Lp19_2241</name>
</gene>
<dbReference type="PATRIC" id="fig|1590.144.peg.703"/>
<dbReference type="AlphaFoldDB" id="A0A165BKX5"/>